<feature type="region of interest" description="Disordered" evidence="1">
    <location>
        <begin position="203"/>
        <end position="223"/>
    </location>
</feature>
<dbReference type="GO" id="GO:0004540">
    <property type="term" value="F:RNA nuclease activity"/>
    <property type="evidence" value="ECO:0007669"/>
    <property type="project" value="InterPro"/>
</dbReference>
<dbReference type="InterPro" id="IPR050180">
    <property type="entry name" value="RNR_Ribonuclease"/>
</dbReference>
<feature type="domain" description="RNB" evidence="2">
    <location>
        <begin position="52"/>
        <end position="368"/>
    </location>
</feature>
<keyword evidence="4" id="KW-1185">Reference proteome</keyword>
<dbReference type="AlphaFoldDB" id="A0A496PMF2"/>
<dbReference type="PANTHER" id="PTHR23355">
    <property type="entry name" value="RIBONUCLEASE"/>
    <property type="match status" value="1"/>
</dbReference>
<organism evidence="3 4">
    <name type="scientific">Galactobacter caseinivorans</name>
    <dbReference type="NCBI Taxonomy" id="2676123"/>
    <lineage>
        <taxon>Bacteria</taxon>
        <taxon>Bacillati</taxon>
        <taxon>Actinomycetota</taxon>
        <taxon>Actinomycetes</taxon>
        <taxon>Micrococcales</taxon>
        <taxon>Micrococcaceae</taxon>
        <taxon>Galactobacter</taxon>
    </lineage>
</organism>
<evidence type="ECO:0000256" key="1">
    <source>
        <dbReference type="SAM" id="MobiDB-lite"/>
    </source>
</evidence>
<dbReference type="PANTHER" id="PTHR23355:SF37">
    <property type="entry name" value="EXORIBONUCLEASE 2"/>
    <property type="match status" value="1"/>
</dbReference>
<feature type="compositionally biased region" description="Basic and acidic residues" evidence="1">
    <location>
        <begin position="203"/>
        <end position="218"/>
    </location>
</feature>
<dbReference type="Pfam" id="PF00773">
    <property type="entry name" value="RNB"/>
    <property type="match status" value="1"/>
</dbReference>
<accession>A0A496PMF2</accession>
<dbReference type="InterPro" id="IPR040596">
    <property type="entry name" value="RNase_II_C_S1"/>
</dbReference>
<proteinExistence type="predicted"/>
<dbReference type="Pfam" id="PF18614">
    <property type="entry name" value="RNase_II_C_S1"/>
    <property type="match status" value="1"/>
</dbReference>
<dbReference type="Proteomes" id="UP000273119">
    <property type="component" value="Unassembled WGS sequence"/>
</dbReference>
<name>A0A496PMF2_9MICC</name>
<dbReference type="EMBL" id="QQXL01000001">
    <property type="protein sequence ID" value="RKW71604.1"/>
    <property type="molecule type" value="Genomic_DNA"/>
</dbReference>
<evidence type="ECO:0000259" key="2">
    <source>
        <dbReference type="SMART" id="SM00955"/>
    </source>
</evidence>
<evidence type="ECO:0000313" key="3">
    <source>
        <dbReference type="EMBL" id="RKW71604.1"/>
    </source>
</evidence>
<gene>
    <name evidence="3" type="ORF">DWQ67_01805</name>
</gene>
<dbReference type="GO" id="GO:0006402">
    <property type="term" value="P:mRNA catabolic process"/>
    <property type="evidence" value="ECO:0007669"/>
    <property type="project" value="TreeGrafter"/>
</dbReference>
<dbReference type="InterPro" id="IPR012340">
    <property type="entry name" value="NA-bd_OB-fold"/>
</dbReference>
<dbReference type="InterPro" id="IPR001900">
    <property type="entry name" value="RNase_II/R"/>
</dbReference>
<dbReference type="GO" id="GO:0005829">
    <property type="term" value="C:cytosol"/>
    <property type="evidence" value="ECO:0007669"/>
    <property type="project" value="TreeGrafter"/>
</dbReference>
<sequence length="486" mass="51124">MRQSYLRLSHEAAAELRDSLDAAAASAGLSAEYPEAALTEAVAAVAAYDPPQQDLTDVPFLTIDPEGSTDLDQALWIEATAQGWRVLYAIADVPGFVPDGGALDAETRRRGETAYLPQGRLPLHPAVISEDAGSLLADQVRGAYVWDMAVAPNGDATLTALTRATVRSREQLSYPEAQARLDAGDPFMAALHSFGEARRAQEERRGGANLDLPEHEVEPDGSGAYKITSRVPLVIEQDNAQVSLMTGMCAAQLMLAANVGLLRTMPAPDEGSLRRFRAVAAGLGHPWPADMHYGAYLRSLDVSHPQQLAIMHAAGSLFRGAAYTPFDGAPPEAPEQAAVAAPYAHTTAPLRRLVDRFALILAHAQANAEAIPQAVRAALPVLPEAMKAATSAVAAAERACLDIVEASLLSSRVGESFEAIVVDGRLPGASADGSKPAPSVKVQLLDPPVSARAAGQADSGTRVNVVVEEAAIAEGRITLRISTPAR</sequence>
<dbReference type="SUPFAM" id="SSF50249">
    <property type="entry name" value="Nucleic acid-binding proteins"/>
    <property type="match status" value="1"/>
</dbReference>
<evidence type="ECO:0000313" key="4">
    <source>
        <dbReference type="Proteomes" id="UP000273119"/>
    </source>
</evidence>
<comment type="caution">
    <text evidence="3">The sequence shown here is derived from an EMBL/GenBank/DDBJ whole genome shotgun (WGS) entry which is preliminary data.</text>
</comment>
<dbReference type="SMART" id="SM00955">
    <property type="entry name" value="RNB"/>
    <property type="match status" value="1"/>
</dbReference>
<protein>
    <submittedName>
        <fullName evidence="3">RNB domain-containing ribonuclease</fullName>
    </submittedName>
</protein>
<dbReference type="GO" id="GO:0003723">
    <property type="term" value="F:RNA binding"/>
    <property type="evidence" value="ECO:0007669"/>
    <property type="project" value="InterPro"/>
</dbReference>
<dbReference type="RefSeq" id="WP_121483867.1">
    <property type="nucleotide sequence ID" value="NZ_QQXL01000001.1"/>
</dbReference>
<reference evidence="3 4" key="1">
    <citation type="submission" date="2018-07" db="EMBL/GenBank/DDBJ databases">
        <title>Arthrobacter sp. nov., isolated from raw cow's milk with high bacterial count.</title>
        <authorList>
            <person name="Hahne J."/>
            <person name="Isele D."/>
            <person name="Lipski A."/>
        </authorList>
    </citation>
    <scope>NUCLEOTIDE SEQUENCE [LARGE SCALE GENOMIC DNA]</scope>
    <source>
        <strain evidence="3 4">JZ R-183</strain>
    </source>
</reference>